<name>A0ABU9E9B1_9BACT</name>
<dbReference type="SUPFAM" id="SSF56601">
    <property type="entry name" value="beta-lactamase/transpeptidase-like"/>
    <property type="match status" value="1"/>
</dbReference>
<evidence type="ECO:0000256" key="1">
    <source>
        <dbReference type="SAM" id="SignalP"/>
    </source>
</evidence>
<dbReference type="Proteomes" id="UP001484239">
    <property type="component" value="Unassembled WGS sequence"/>
</dbReference>
<keyword evidence="1" id="KW-0732">Signal</keyword>
<dbReference type="Pfam" id="PF00144">
    <property type="entry name" value="Beta-lactamase"/>
    <property type="match status" value="1"/>
</dbReference>
<dbReference type="RefSeq" id="WP_405286825.1">
    <property type="nucleotide sequence ID" value="NZ_JBBHLI010000005.1"/>
</dbReference>
<feature type="chain" id="PRO_5045098568" evidence="1">
    <location>
        <begin position="30"/>
        <end position="473"/>
    </location>
</feature>
<protein>
    <submittedName>
        <fullName evidence="3">Serine hydrolase domain-containing protein</fullName>
        <ecNumber evidence="3">3.1.1.103</ecNumber>
    </submittedName>
</protein>
<dbReference type="InterPro" id="IPR001466">
    <property type="entry name" value="Beta-lactam-related"/>
</dbReference>
<proteinExistence type="predicted"/>
<dbReference type="InterPro" id="IPR050789">
    <property type="entry name" value="Diverse_Enzym_Activities"/>
</dbReference>
<dbReference type="InterPro" id="IPR012338">
    <property type="entry name" value="Beta-lactam/transpept-like"/>
</dbReference>
<sequence>MSVRIPTGGPRFAALIALVGLALSAPLDAQVADSTAQAATDLADELDTVVQADLEGTVGTGMVAGLVVAGELDFLQAWGFDAEGGDSLQVTATFAYPGLTEVLVAMTIRALGAGGMVDPTAPLADLVGGVSDGLGRVTLDQLLTHTSGLADDLLPEGAEGDAHLWALDADDFVAAPGEVYSVSRYSYPLAVRVLERVLNMPFPAIATQAVLTPLGMAGSTFDPAVAQQRDLATGYITTQAGRTAAEPVASLQGLPVLYTSTPDVLQLLAAWMSGGIRGSDPLVAGAEEAARIDPSRRLGDGVVVDVEALVPQAWITRFDAGFGTTIHMYPASEAALFVMSNGPLPRNSVLWIRQRVAEAVGDVETTMATEGVPVFRSTEPTRMPTGLDDLDEWHGLYRNGPIQLGLRLVDGQLWYFDGRTDLPLQGVGPATFAYVSQGAAVPLQLVEADGERLVLFAGKAYRWETAEIPAAGG</sequence>
<feature type="domain" description="Beta-lactamase-related" evidence="2">
    <location>
        <begin position="47"/>
        <end position="346"/>
    </location>
</feature>
<comment type="caution">
    <text evidence="3">The sequence shown here is derived from an EMBL/GenBank/DDBJ whole genome shotgun (WGS) entry which is preliminary data.</text>
</comment>
<feature type="signal peptide" evidence="1">
    <location>
        <begin position="1"/>
        <end position="29"/>
    </location>
</feature>
<dbReference type="GO" id="GO:0016787">
    <property type="term" value="F:hydrolase activity"/>
    <property type="evidence" value="ECO:0007669"/>
    <property type="project" value="UniProtKB-KW"/>
</dbReference>
<evidence type="ECO:0000313" key="3">
    <source>
        <dbReference type="EMBL" id="MEK9501331.1"/>
    </source>
</evidence>
<evidence type="ECO:0000313" key="4">
    <source>
        <dbReference type="Proteomes" id="UP001484239"/>
    </source>
</evidence>
<evidence type="ECO:0000259" key="2">
    <source>
        <dbReference type="Pfam" id="PF00144"/>
    </source>
</evidence>
<keyword evidence="3" id="KW-0378">Hydrolase</keyword>
<keyword evidence="4" id="KW-1185">Reference proteome</keyword>
<dbReference type="Gene3D" id="3.40.710.10">
    <property type="entry name" value="DD-peptidase/beta-lactamase superfamily"/>
    <property type="match status" value="1"/>
</dbReference>
<reference evidence="3 4" key="1">
    <citation type="submission" date="2024-02" db="EMBL/GenBank/DDBJ databases">
        <title>A novel Gemmatimonadota bacterium.</title>
        <authorList>
            <person name="Du Z.-J."/>
            <person name="Ye Y.-Q."/>
        </authorList>
    </citation>
    <scope>NUCLEOTIDE SEQUENCE [LARGE SCALE GENOMIC DNA]</scope>
    <source>
        <strain evidence="3 4">DH-20</strain>
    </source>
</reference>
<dbReference type="EC" id="3.1.1.103" evidence="3"/>
<accession>A0ABU9E9B1</accession>
<dbReference type="EMBL" id="JBBHLI010000005">
    <property type="protein sequence ID" value="MEK9501331.1"/>
    <property type="molecule type" value="Genomic_DNA"/>
</dbReference>
<gene>
    <name evidence="3" type="ORF">WI372_10125</name>
</gene>
<organism evidence="3 4">
    <name type="scientific">Gaopeijia maritima</name>
    <dbReference type="NCBI Taxonomy" id="3119007"/>
    <lineage>
        <taxon>Bacteria</taxon>
        <taxon>Pseudomonadati</taxon>
        <taxon>Gemmatimonadota</taxon>
        <taxon>Longimicrobiia</taxon>
        <taxon>Gaopeijiales</taxon>
        <taxon>Gaopeijiaceae</taxon>
        <taxon>Gaopeijia</taxon>
    </lineage>
</organism>
<dbReference type="PANTHER" id="PTHR43283">
    <property type="entry name" value="BETA-LACTAMASE-RELATED"/>
    <property type="match status" value="1"/>
</dbReference>